<proteinExistence type="predicted"/>
<dbReference type="RefSeq" id="WP_343886179.1">
    <property type="nucleotide sequence ID" value="NZ_BAAAKI010000013.1"/>
</dbReference>
<name>A0ABW1X3C4_9ACTN</name>
<sequence>MIIGVDQGINQPLDAEPIIARAQTRLATAGLGSAHDGGGLWICTHVVPGGPPGNHVALSVQLDAGERSADEVLRVVQAAFGSGDETDGEHDSHVHTEPEAPAVWCEGPGCEGLESVGNPEWADGARLAAQAQLSAGPSRAVVYPGSERMVGTLTIGAVTELSAIDEVRTMGPALAADATLVTRDHVRPLRQDGRWVLHVQPASGGIQVPFEAPANRPCCAEHQ</sequence>
<organism evidence="1 2">
    <name type="scientific">Luteococcus sanguinis</name>
    <dbReference type="NCBI Taxonomy" id="174038"/>
    <lineage>
        <taxon>Bacteria</taxon>
        <taxon>Bacillati</taxon>
        <taxon>Actinomycetota</taxon>
        <taxon>Actinomycetes</taxon>
        <taxon>Propionibacteriales</taxon>
        <taxon>Propionibacteriaceae</taxon>
        <taxon>Luteococcus</taxon>
    </lineage>
</organism>
<dbReference type="Proteomes" id="UP001596266">
    <property type="component" value="Unassembled WGS sequence"/>
</dbReference>
<accession>A0ABW1X3C4</accession>
<evidence type="ECO:0000313" key="1">
    <source>
        <dbReference type="EMBL" id="MFC6397656.1"/>
    </source>
</evidence>
<evidence type="ECO:0000313" key="2">
    <source>
        <dbReference type="Proteomes" id="UP001596266"/>
    </source>
</evidence>
<comment type="caution">
    <text evidence="1">The sequence shown here is derived from an EMBL/GenBank/DDBJ whole genome shotgun (WGS) entry which is preliminary data.</text>
</comment>
<protein>
    <submittedName>
        <fullName evidence="1">Uncharacterized protein</fullName>
    </submittedName>
</protein>
<gene>
    <name evidence="1" type="ORF">ACFP57_11780</name>
</gene>
<dbReference type="EMBL" id="JBHSUA010000021">
    <property type="protein sequence ID" value="MFC6397656.1"/>
    <property type="molecule type" value="Genomic_DNA"/>
</dbReference>
<keyword evidence="2" id="KW-1185">Reference proteome</keyword>
<reference evidence="2" key="1">
    <citation type="journal article" date="2019" name="Int. J. Syst. Evol. Microbiol.">
        <title>The Global Catalogue of Microorganisms (GCM) 10K type strain sequencing project: providing services to taxonomists for standard genome sequencing and annotation.</title>
        <authorList>
            <consortium name="The Broad Institute Genomics Platform"/>
            <consortium name="The Broad Institute Genome Sequencing Center for Infectious Disease"/>
            <person name="Wu L."/>
            <person name="Ma J."/>
        </authorList>
    </citation>
    <scope>NUCLEOTIDE SEQUENCE [LARGE SCALE GENOMIC DNA]</scope>
    <source>
        <strain evidence="2">CGMCC 1.15277</strain>
    </source>
</reference>